<gene>
    <name evidence="1" type="ordered locus">PFL_1985</name>
</gene>
<dbReference type="HOGENOM" id="CLU_3238351_0_0_6"/>
<organism evidence="1 2">
    <name type="scientific">Pseudomonas fluorescens (strain ATCC BAA-477 / NRRL B-23932 / Pf-5)</name>
    <dbReference type="NCBI Taxonomy" id="220664"/>
    <lineage>
        <taxon>Bacteria</taxon>
        <taxon>Pseudomonadati</taxon>
        <taxon>Pseudomonadota</taxon>
        <taxon>Gammaproteobacteria</taxon>
        <taxon>Pseudomonadales</taxon>
        <taxon>Pseudomonadaceae</taxon>
        <taxon>Pseudomonas</taxon>
    </lineage>
</organism>
<accession>Q4KF79</accession>
<dbReference type="KEGG" id="pfl:PFL_1985"/>
<evidence type="ECO:0000313" key="2">
    <source>
        <dbReference type="Proteomes" id="UP000008540"/>
    </source>
</evidence>
<dbReference type="EMBL" id="CP000076">
    <property type="protein sequence ID" value="AAY91272.1"/>
    <property type="molecule type" value="Genomic_DNA"/>
</dbReference>
<reference evidence="1 2" key="1">
    <citation type="journal article" date="2005" name="Nat. Biotechnol.">
        <title>Complete genome sequence of the plant commensal Pseudomonas fluorescens Pf-5.</title>
        <authorList>
            <person name="Paulsen I.T."/>
            <person name="Press C.M."/>
            <person name="Ravel J."/>
            <person name="Kobayashi D.Y."/>
            <person name="Myers G.S."/>
            <person name="Mavrodi D.V."/>
            <person name="DeBoy R.T."/>
            <person name="Seshadri R."/>
            <person name="Ren Q."/>
            <person name="Madupu R."/>
            <person name="Dodson R.J."/>
            <person name="Durkin A.S."/>
            <person name="Brinkac L.M."/>
            <person name="Daugherty S.C."/>
            <person name="Sullivan S.A."/>
            <person name="Rosovitz M.J."/>
            <person name="Gwinn M.L."/>
            <person name="Zhou L."/>
            <person name="Schneider D.J."/>
            <person name="Cartinhour S.W."/>
            <person name="Nelson W.C."/>
            <person name="Weidman J."/>
            <person name="Watkins K."/>
            <person name="Tran K."/>
            <person name="Khouri H."/>
            <person name="Pierson E.A."/>
            <person name="Pierson L.S.III."/>
            <person name="Thomashow L.S."/>
            <person name="Loper J.E."/>
        </authorList>
    </citation>
    <scope>NUCLEOTIDE SEQUENCE [LARGE SCALE GENOMIC DNA]</scope>
    <source>
        <strain evidence="2">ATCC BAA-477 / NRRL B-23932 / Pf-5</strain>
    </source>
</reference>
<name>Q4KF79_PSEF5</name>
<sequence length="43" mass="4570">MKNNQAARIGLQLFDQFWGAGACRMDVQCGSGVHGIASLCGEE</sequence>
<evidence type="ECO:0000313" key="1">
    <source>
        <dbReference type="EMBL" id="AAY91272.1"/>
    </source>
</evidence>
<dbReference type="Proteomes" id="UP000008540">
    <property type="component" value="Chromosome"/>
</dbReference>
<dbReference type="AlphaFoldDB" id="Q4KF79"/>
<dbReference type="STRING" id="220664.PFL_1985"/>
<proteinExistence type="predicted"/>
<protein>
    <submittedName>
        <fullName evidence="1">Uncharacterized protein</fullName>
    </submittedName>
</protein>